<proteinExistence type="predicted"/>
<name>A0A448XJQ7_9PLAT</name>
<dbReference type="EMBL" id="CAAALY010257435">
    <property type="protein sequence ID" value="VEL38282.1"/>
    <property type="molecule type" value="Genomic_DNA"/>
</dbReference>
<accession>A0A448XJQ7</accession>
<sequence>MAEGDRDVYAYLTSLLNSRSKTESLLFYATSPAFAFRYLANELGISATCKRLNQILAGDQKQFMATAQMLGSEKAMSNFLFNYNSTRQMACACVESLFDGLNLKKEHLNHLLDSELEGHPLIVWLLSTAGPNILEEVLVSQEAEITKRLNQLREALRECNLMRLGQINVSPFHFIYFEHSSSEEIKRPKTVHGYCSDAGQRESDVQLFVRL</sequence>
<organism evidence="1 2">
    <name type="scientific">Protopolystoma xenopodis</name>
    <dbReference type="NCBI Taxonomy" id="117903"/>
    <lineage>
        <taxon>Eukaryota</taxon>
        <taxon>Metazoa</taxon>
        <taxon>Spiralia</taxon>
        <taxon>Lophotrochozoa</taxon>
        <taxon>Platyhelminthes</taxon>
        <taxon>Monogenea</taxon>
        <taxon>Polyopisthocotylea</taxon>
        <taxon>Polystomatidea</taxon>
        <taxon>Polystomatidae</taxon>
        <taxon>Protopolystoma</taxon>
    </lineage>
</organism>
<comment type="caution">
    <text evidence="1">The sequence shown here is derived from an EMBL/GenBank/DDBJ whole genome shotgun (WGS) entry which is preliminary data.</text>
</comment>
<reference evidence="1" key="1">
    <citation type="submission" date="2018-11" db="EMBL/GenBank/DDBJ databases">
        <authorList>
            <consortium name="Pathogen Informatics"/>
        </authorList>
    </citation>
    <scope>NUCLEOTIDE SEQUENCE</scope>
</reference>
<keyword evidence="2" id="KW-1185">Reference proteome</keyword>
<evidence type="ECO:0000313" key="2">
    <source>
        <dbReference type="Proteomes" id="UP000784294"/>
    </source>
</evidence>
<dbReference type="Proteomes" id="UP000784294">
    <property type="component" value="Unassembled WGS sequence"/>
</dbReference>
<gene>
    <name evidence="1" type="ORF">PXEA_LOCUS31722</name>
</gene>
<protein>
    <submittedName>
        <fullName evidence="1">Uncharacterized protein</fullName>
    </submittedName>
</protein>
<dbReference type="AlphaFoldDB" id="A0A448XJQ7"/>
<evidence type="ECO:0000313" key="1">
    <source>
        <dbReference type="EMBL" id="VEL38282.1"/>
    </source>
</evidence>